<dbReference type="EMBL" id="LR796248">
    <property type="protein sequence ID" value="CAB4131127.1"/>
    <property type="molecule type" value="Genomic_DNA"/>
</dbReference>
<gene>
    <name evidence="1" type="ORF">UFOVP122_57</name>
</gene>
<accession>A0A6J5LD93</accession>
<reference evidence="1" key="1">
    <citation type="submission" date="2020-04" db="EMBL/GenBank/DDBJ databases">
        <authorList>
            <person name="Chiriac C."/>
            <person name="Salcher M."/>
            <person name="Ghai R."/>
            <person name="Kavagutti S V."/>
        </authorList>
    </citation>
    <scope>NUCLEOTIDE SEQUENCE</scope>
</reference>
<organism evidence="1">
    <name type="scientific">uncultured Caudovirales phage</name>
    <dbReference type="NCBI Taxonomy" id="2100421"/>
    <lineage>
        <taxon>Viruses</taxon>
        <taxon>Duplodnaviria</taxon>
        <taxon>Heunggongvirae</taxon>
        <taxon>Uroviricota</taxon>
        <taxon>Caudoviricetes</taxon>
        <taxon>Peduoviridae</taxon>
        <taxon>Maltschvirus</taxon>
        <taxon>Maltschvirus maltsch</taxon>
    </lineage>
</organism>
<sequence>MADNPYTIKSLPGVKRDGTRLENGFYVDGQWCRFQRGLPRKMWGYRRVSAELPEISRGLNSYNQNAQVSLISGGASTLTQFTLNTSGIVIGKNDRTPSGFPANANYLWTFDSQFDSVGVYPGGYLLAIPGKNLFDIDSNATSPLYVGLVTDTSPLVEVTGATAPTPVSGGVVSLYPYAFLFGSDGYVAWSVPNNPQDWTGTGSGEANVTAQKIVAGLPLRAGPGNAPAGLFWSLDSLVRCTFVGGDAIFQFDTLTSQSSILSSQSVIEYDGIFYWVGVDRFLMFNGVVREIPNQLNQNWFFDNLNYAQRQKVFSYKVPRFGEIWWCYPRGDATECTHAVIYNLRENTWYDTELPNGGRSCGEFVSVYEYPFMTGVGDVASKLWQHEYGVDELDGTLINSIPSYFQTADISFVADPQNAKNRSMRCTMVEPDFVQSGDMTCQITGRANARAPEVTSEEKIFPAVASTPQEQVVFFKEQRREMRFIFKSNVVGGDYQMGQCIAHLDVGDGTVLG</sequence>
<protein>
    <submittedName>
        <fullName evidence="1">Uncharacterized protein</fullName>
    </submittedName>
</protein>
<name>A0A6J5LD93_9CAUD</name>
<proteinExistence type="predicted"/>
<evidence type="ECO:0000313" key="1">
    <source>
        <dbReference type="EMBL" id="CAB4131127.1"/>
    </source>
</evidence>